<comment type="caution">
    <text evidence="1">The sequence shown here is derived from an EMBL/GenBank/DDBJ whole genome shotgun (WGS) entry which is preliminary data.</text>
</comment>
<sequence length="75" mass="8428">MFLRGNSIFSTGEAALTKFIDTSNQAEVNIYLPNEETLAAFKETAAMIANKNLTSYESLPTYFIRMKNEVAREEA</sequence>
<dbReference type="Proteomes" id="UP000494265">
    <property type="component" value="Unassembled WGS sequence"/>
</dbReference>
<accession>A0A6F9XLK7</accession>
<evidence type="ECO:0000313" key="1">
    <source>
        <dbReference type="EMBL" id="GET06154.1"/>
    </source>
</evidence>
<protein>
    <submittedName>
        <fullName evidence="1">Uncharacterized protein</fullName>
    </submittedName>
</protein>
<proteinExistence type="predicted"/>
<dbReference type="EMBL" id="BLAM01000112">
    <property type="protein sequence ID" value="GET06154.1"/>
    <property type="molecule type" value="Genomic_DNA"/>
</dbReference>
<reference evidence="1" key="1">
    <citation type="submission" date="2019-10" db="EMBL/GenBank/DDBJ databases">
        <title>Lactobacillus agilis SY212 Whole Genome Sequencing Project.</title>
        <authorList>
            <person name="Suzuki S."/>
            <person name="Endo A."/>
            <person name="Maeno S."/>
            <person name="Shiwa Y."/>
            <person name="Matsutani M."/>
            <person name="Kajikawa A."/>
        </authorList>
    </citation>
    <scope>NUCLEOTIDE SEQUENCE</scope>
    <source>
        <strain evidence="1">SY212</strain>
    </source>
</reference>
<name>A0A6F9XLK7_9LACO</name>
<dbReference type="AlphaFoldDB" id="A0A6F9XLK7"/>
<gene>
    <name evidence="1" type="ORF">SY212_11840</name>
</gene>
<organism evidence="1">
    <name type="scientific">Ligilactobacillus agilis</name>
    <dbReference type="NCBI Taxonomy" id="1601"/>
    <lineage>
        <taxon>Bacteria</taxon>
        <taxon>Bacillati</taxon>
        <taxon>Bacillota</taxon>
        <taxon>Bacilli</taxon>
        <taxon>Lactobacillales</taxon>
        <taxon>Lactobacillaceae</taxon>
        <taxon>Ligilactobacillus</taxon>
    </lineage>
</organism>